<evidence type="ECO:0000313" key="1">
    <source>
        <dbReference type="EMBL" id="GGV06032.1"/>
    </source>
</evidence>
<keyword evidence="2" id="KW-1185">Reference proteome</keyword>
<gene>
    <name evidence="1" type="ORF">GCM10010260_49350</name>
</gene>
<reference evidence="1" key="1">
    <citation type="journal article" date="2014" name="Int. J. Syst. Evol. Microbiol.">
        <title>Complete genome sequence of Corynebacterium casei LMG S-19264T (=DSM 44701T), isolated from a smear-ripened cheese.</title>
        <authorList>
            <consortium name="US DOE Joint Genome Institute (JGI-PGF)"/>
            <person name="Walter F."/>
            <person name="Albersmeier A."/>
            <person name="Kalinowski J."/>
            <person name="Ruckert C."/>
        </authorList>
    </citation>
    <scope>NUCLEOTIDE SEQUENCE</scope>
    <source>
        <strain evidence="1">JCM 4369</strain>
    </source>
</reference>
<name>A0A918IFE7_9ACTN</name>
<sequence length="81" mass="8975">MALPGKTDAPRPAVAERITVALIAKAADGLQRLQLRTGLSKTDVVNRSISLYDFIDEQLEDGHELLLRRKGTDEVQLIHIL</sequence>
<dbReference type="EMBL" id="BMTD01000011">
    <property type="protein sequence ID" value="GGV06032.1"/>
    <property type="molecule type" value="Genomic_DNA"/>
</dbReference>
<comment type="caution">
    <text evidence="1">The sequence shown here is derived from an EMBL/GenBank/DDBJ whole genome shotgun (WGS) entry which is preliminary data.</text>
</comment>
<dbReference type="Proteomes" id="UP000618795">
    <property type="component" value="Unassembled WGS sequence"/>
</dbReference>
<reference evidence="1" key="2">
    <citation type="submission" date="2020-09" db="EMBL/GenBank/DDBJ databases">
        <authorList>
            <person name="Sun Q."/>
            <person name="Ohkuma M."/>
        </authorList>
    </citation>
    <scope>NUCLEOTIDE SEQUENCE</scope>
    <source>
        <strain evidence="1">JCM 4369</strain>
    </source>
</reference>
<protein>
    <submittedName>
        <fullName evidence="1">Uncharacterized protein</fullName>
    </submittedName>
</protein>
<proteinExistence type="predicted"/>
<accession>A0A918IFE7</accession>
<evidence type="ECO:0000313" key="2">
    <source>
        <dbReference type="Proteomes" id="UP000618795"/>
    </source>
</evidence>
<dbReference type="AlphaFoldDB" id="A0A918IFE7"/>
<organism evidence="1 2">
    <name type="scientific">Streptomyces filipinensis</name>
    <dbReference type="NCBI Taxonomy" id="66887"/>
    <lineage>
        <taxon>Bacteria</taxon>
        <taxon>Bacillati</taxon>
        <taxon>Actinomycetota</taxon>
        <taxon>Actinomycetes</taxon>
        <taxon>Kitasatosporales</taxon>
        <taxon>Streptomycetaceae</taxon>
        <taxon>Streptomyces</taxon>
    </lineage>
</organism>